<dbReference type="Proteomes" id="UP000664815">
    <property type="component" value="Unassembled WGS sequence"/>
</dbReference>
<accession>A0A9D8KW31</accession>
<reference evidence="1" key="1">
    <citation type="submission" date="2021-02" db="EMBL/GenBank/DDBJ databases">
        <title>Thiocyanate and organic carbon inputs drive convergent selection for specific autotrophic Afipia and Thiobacillus strains within complex microbiomes.</title>
        <authorList>
            <person name="Huddy R.J."/>
            <person name="Sachdeva R."/>
            <person name="Kadzinga F."/>
            <person name="Kantor R.S."/>
            <person name="Harrison S.T.L."/>
            <person name="Banfield J.F."/>
        </authorList>
    </citation>
    <scope>NUCLEOTIDE SEQUENCE</scope>
    <source>
        <strain evidence="1">SCN18_10_11_15_R1_P_69_7</strain>
    </source>
</reference>
<dbReference type="EMBL" id="JAFKMG010000360">
    <property type="protein sequence ID" value="MBN8798451.1"/>
    <property type="molecule type" value="Genomic_DNA"/>
</dbReference>
<comment type="caution">
    <text evidence="1">The sequence shown here is derived from an EMBL/GenBank/DDBJ whole genome shotgun (WGS) entry which is preliminary data.</text>
</comment>
<sequence>MGHGFRPKYLQDYVCEMVWRENFRRECQKTRIHYLLKGMMQAPPSCWWKGYFQGHRREGELTVAYFLERMRQKTA</sequence>
<protein>
    <submittedName>
        <fullName evidence="1">Uncharacterized protein</fullName>
    </submittedName>
</protein>
<evidence type="ECO:0000313" key="2">
    <source>
        <dbReference type="Proteomes" id="UP000664815"/>
    </source>
</evidence>
<organism evidence="1 2">
    <name type="scientific">Stenotrophomonas nitritireducens</name>
    <dbReference type="NCBI Taxonomy" id="83617"/>
    <lineage>
        <taxon>Bacteria</taxon>
        <taxon>Pseudomonadati</taxon>
        <taxon>Pseudomonadota</taxon>
        <taxon>Gammaproteobacteria</taxon>
        <taxon>Lysobacterales</taxon>
        <taxon>Lysobacteraceae</taxon>
        <taxon>Stenotrophomonas</taxon>
    </lineage>
</organism>
<evidence type="ECO:0000313" key="1">
    <source>
        <dbReference type="EMBL" id="MBN8798451.1"/>
    </source>
</evidence>
<proteinExistence type="predicted"/>
<gene>
    <name evidence="1" type="ORF">J0H45_03690</name>
</gene>
<name>A0A9D8KW31_9GAMM</name>
<dbReference type="AlphaFoldDB" id="A0A9D8KW31"/>